<dbReference type="RefSeq" id="WP_100164043.1">
    <property type="nucleotide sequence ID" value="NZ_PGTB01000118.1"/>
</dbReference>
<gene>
    <name evidence="2" type="ORF">CVM52_19165</name>
</gene>
<evidence type="ECO:0000313" key="3">
    <source>
        <dbReference type="Proteomes" id="UP000231553"/>
    </source>
</evidence>
<organism evidence="2 3">
    <name type="scientific">Pseudooceanicola lipolyticus</name>
    <dbReference type="NCBI Taxonomy" id="2029104"/>
    <lineage>
        <taxon>Bacteria</taxon>
        <taxon>Pseudomonadati</taxon>
        <taxon>Pseudomonadota</taxon>
        <taxon>Alphaproteobacteria</taxon>
        <taxon>Rhodobacterales</taxon>
        <taxon>Paracoccaceae</taxon>
        <taxon>Pseudooceanicola</taxon>
    </lineage>
</organism>
<evidence type="ECO:0000313" key="2">
    <source>
        <dbReference type="EMBL" id="PJE35035.1"/>
    </source>
</evidence>
<dbReference type="OrthoDB" id="5738806at2"/>
<dbReference type="EMBL" id="PGTB01000118">
    <property type="protein sequence ID" value="PJE35035.1"/>
    <property type="molecule type" value="Genomic_DNA"/>
</dbReference>
<comment type="caution">
    <text evidence="2">The sequence shown here is derived from an EMBL/GenBank/DDBJ whole genome shotgun (WGS) entry which is preliminary data.</text>
</comment>
<dbReference type="Pfam" id="PF11011">
    <property type="entry name" value="DUF2849"/>
    <property type="match status" value="1"/>
</dbReference>
<accession>A0A2M8IWW3</accession>
<name>A0A2M8IWW3_9RHOB</name>
<feature type="region of interest" description="Disordered" evidence="1">
    <location>
        <begin position="74"/>
        <end position="104"/>
    </location>
</feature>
<protein>
    <submittedName>
        <fullName evidence="2">DUF2849 domain-containing protein</fullName>
    </submittedName>
</protein>
<reference evidence="2 3" key="1">
    <citation type="journal article" date="2018" name="Int. J. Syst. Evol. Microbiol.">
        <title>Pseudooceanicola lipolyticus sp. nov., a marine alphaproteobacterium, reclassification of Oceanicola flagellatus as Pseudooceanicola flagellatus comb. nov. and emended description of the genus Pseudooceanicola.</title>
        <authorList>
            <person name="Huang M.-M."/>
            <person name="Guo L.-L."/>
            <person name="Wu Y.-H."/>
            <person name="Lai Q.-L."/>
            <person name="Shao Z.-Z."/>
            <person name="Wang C.-S."/>
            <person name="Wu M."/>
            <person name="Xu X.-W."/>
        </authorList>
    </citation>
    <scope>NUCLEOTIDE SEQUENCE [LARGE SCALE GENOMIC DNA]</scope>
    <source>
        <strain evidence="2 3">157</strain>
    </source>
</reference>
<dbReference type="AlphaFoldDB" id="A0A2M8IWW3"/>
<evidence type="ECO:0000256" key="1">
    <source>
        <dbReference type="SAM" id="MobiDB-lite"/>
    </source>
</evidence>
<sequence length="104" mass="11625">MPRPFTPKVVTANHLLEGDVIYQTAGNEWTRELSEAEVLRDEAVAKTRLSFAEQQAATVVGAYLADVKVGPRGPEPVHFREDFRRTGPSNYHHGKQAETPQPRT</sequence>
<feature type="compositionally biased region" description="Basic and acidic residues" evidence="1">
    <location>
        <begin position="75"/>
        <end position="85"/>
    </location>
</feature>
<dbReference type="Proteomes" id="UP000231553">
    <property type="component" value="Unassembled WGS sequence"/>
</dbReference>
<keyword evidence="3" id="KW-1185">Reference proteome</keyword>
<proteinExistence type="predicted"/>
<dbReference type="InterPro" id="IPR021270">
    <property type="entry name" value="DUF2849"/>
</dbReference>